<sequence length="43" mass="4864">MRVHEARGRAGIKGSSYDVPLRRVRTDTLARRGVKTRSYGLYG</sequence>
<name>A0A7X0HH15_9ACTN</name>
<evidence type="ECO:0000313" key="2">
    <source>
        <dbReference type="Proteomes" id="UP000540423"/>
    </source>
</evidence>
<accession>A0A7X0HH15</accession>
<dbReference type="EMBL" id="JACHEM010000010">
    <property type="protein sequence ID" value="MBB6437465.1"/>
    <property type="molecule type" value="Genomic_DNA"/>
</dbReference>
<keyword evidence="2" id="KW-1185">Reference proteome</keyword>
<organism evidence="1 2">
    <name type="scientific">Streptomyces candidus</name>
    <dbReference type="NCBI Taxonomy" id="67283"/>
    <lineage>
        <taxon>Bacteria</taxon>
        <taxon>Bacillati</taxon>
        <taxon>Actinomycetota</taxon>
        <taxon>Actinomycetes</taxon>
        <taxon>Kitasatosporales</taxon>
        <taxon>Streptomycetaceae</taxon>
        <taxon>Streptomyces</taxon>
    </lineage>
</organism>
<dbReference type="AlphaFoldDB" id="A0A7X0HH15"/>
<gene>
    <name evidence="1" type="ORF">HNQ79_003966</name>
</gene>
<comment type="caution">
    <text evidence="1">The sequence shown here is derived from an EMBL/GenBank/DDBJ whole genome shotgun (WGS) entry which is preliminary data.</text>
</comment>
<proteinExistence type="predicted"/>
<evidence type="ECO:0000313" key="1">
    <source>
        <dbReference type="EMBL" id="MBB6437465.1"/>
    </source>
</evidence>
<reference evidence="1 2" key="1">
    <citation type="submission" date="2020-08" db="EMBL/GenBank/DDBJ databases">
        <title>Genomic Encyclopedia of Type Strains, Phase IV (KMG-IV): sequencing the most valuable type-strain genomes for metagenomic binning, comparative biology and taxonomic classification.</title>
        <authorList>
            <person name="Goeker M."/>
        </authorList>
    </citation>
    <scope>NUCLEOTIDE SEQUENCE [LARGE SCALE GENOMIC DNA]</scope>
    <source>
        <strain evidence="1 2">DSM 40141</strain>
    </source>
</reference>
<protein>
    <submittedName>
        <fullName evidence="1">Uncharacterized protein</fullName>
    </submittedName>
</protein>
<dbReference type="Proteomes" id="UP000540423">
    <property type="component" value="Unassembled WGS sequence"/>
</dbReference>